<proteinExistence type="predicted"/>
<evidence type="ECO:0008006" key="3">
    <source>
        <dbReference type="Google" id="ProtNLM"/>
    </source>
</evidence>
<name>A0A7G9G2K1_9FIRM</name>
<sequence>MDMQKMRTFILISLLLIFLTACGGASFNGSRTGNDRQFIMDYSIFNTTDSQVLKLEKGDIVDVDVVSDSGKIDIEVKKTGEKALYEGKDIQTGSFQLTIPESGDYKITVKGRKARGSISFIKETSKTA</sequence>
<dbReference type="Proteomes" id="UP000515823">
    <property type="component" value="Chromosome"/>
</dbReference>
<dbReference type="EMBL" id="CP060634">
    <property type="protein sequence ID" value="QNM05033.1"/>
    <property type="molecule type" value="Genomic_DNA"/>
</dbReference>
<dbReference type="KEGG" id="qdo:H9Q78_11340"/>
<evidence type="ECO:0000313" key="1">
    <source>
        <dbReference type="EMBL" id="QNM05033.1"/>
    </source>
</evidence>
<keyword evidence="2" id="KW-1185">Reference proteome</keyword>
<organism evidence="1 2">
    <name type="scientific">Qiania dongpingensis</name>
    <dbReference type="NCBI Taxonomy" id="2763669"/>
    <lineage>
        <taxon>Bacteria</taxon>
        <taxon>Bacillati</taxon>
        <taxon>Bacillota</taxon>
        <taxon>Clostridia</taxon>
        <taxon>Lachnospirales</taxon>
        <taxon>Lachnospiraceae</taxon>
        <taxon>Qiania</taxon>
    </lineage>
</organism>
<dbReference type="Gene3D" id="2.60.120.380">
    <property type="match status" value="1"/>
</dbReference>
<accession>A0A7G9G2K1</accession>
<protein>
    <recommendedName>
        <fullName evidence="3">Lipoprotein</fullName>
    </recommendedName>
</protein>
<gene>
    <name evidence="1" type="ORF">H9Q78_11340</name>
</gene>
<dbReference type="PROSITE" id="PS51257">
    <property type="entry name" value="PROKAR_LIPOPROTEIN"/>
    <property type="match status" value="1"/>
</dbReference>
<dbReference type="AlphaFoldDB" id="A0A7G9G2K1"/>
<dbReference type="RefSeq" id="WP_249301822.1">
    <property type="nucleotide sequence ID" value="NZ_CP060634.1"/>
</dbReference>
<reference evidence="1 2" key="1">
    <citation type="submission" date="2020-08" db="EMBL/GenBank/DDBJ databases">
        <authorList>
            <person name="Liu C."/>
            <person name="Sun Q."/>
        </authorList>
    </citation>
    <scope>NUCLEOTIDE SEQUENCE [LARGE SCALE GENOMIC DNA]</scope>
    <source>
        <strain evidence="1 2">NSJ-38</strain>
    </source>
</reference>
<evidence type="ECO:0000313" key="2">
    <source>
        <dbReference type="Proteomes" id="UP000515823"/>
    </source>
</evidence>